<keyword evidence="1" id="KW-0597">Phosphoprotein</keyword>
<dbReference type="GO" id="GO:0000160">
    <property type="term" value="P:phosphorelay signal transduction system"/>
    <property type="evidence" value="ECO:0007669"/>
    <property type="project" value="InterPro"/>
</dbReference>
<keyword evidence="4" id="KW-1185">Reference proteome</keyword>
<evidence type="ECO:0000313" key="4">
    <source>
        <dbReference type="Proteomes" id="UP000534783"/>
    </source>
</evidence>
<dbReference type="PROSITE" id="PS50110">
    <property type="entry name" value="RESPONSE_REGULATORY"/>
    <property type="match status" value="1"/>
</dbReference>
<dbReference type="PANTHER" id="PTHR44520">
    <property type="entry name" value="RESPONSE REGULATOR RCP1-RELATED"/>
    <property type="match status" value="1"/>
</dbReference>
<comment type="caution">
    <text evidence="3">The sequence shown here is derived from an EMBL/GenBank/DDBJ whole genome shotgun (WGS) entry which is preliminary data.</text>
</comment>
<dbReference type="CDD" id="cd17557">
    <property type="entry name" value="REC_Rcp-like"/>
    <property type="match status" value="1"/>
</dbReference>
<protein>
    <submittedName>
        <fullName evidence="3">Response regulator</fullName>
    </submittedName>
</protein>
<name>A0A7X6DM60_9BACT</name>
<dbReference type="EMBL" id="VTOW01000001">
    <property type="protein sequence ID" value="NKE69740.1"/>
    <property type="molecule type" value="Genomic_DNA"/>
</dbReference>
<dbReference type="Proteomes" id="UP000534783">
    <property type="component" value="Unassembled WGS sequence"/>
</dbReference>
<sequence>MLGEWEMEPIEILLVEDNPDHAELTRRSLMSGSVANRVAWVKDGQEALDYLFKKEPYANAPRPGLILLDINLPKVNGLEVLKKIKETEDLRVIPVIMLTTSDRDEEALKCYNFGANSFITKPVKFTEFSEKVKSLKLYWLLVNRPPKSDAS</sequence>
<organism evidence="3 4">
    <name type="scientific">Candidatus Manganitrophus noduliformans</name>
    <dbReference type="NCBI Taxonomy" id="2606439"/>
    <lineage>
        <taxon>Bacteria</taxon>
        <taxon>Pseudomonadati</taxon>
        <taxon>Nitrospirota</taxon>
        <taxon>Nitrospiria</taxon>
        <taxon>Candidatus Troglogloeales</taxon>
        <taxon>Candidatus Manganitrophaceae</taxon>
        <taxon>Candidatus Manganitrophus</taxon>
    </lineage>
</organism>
<dbReference type="InterPro" id="IPR011006">
    <property type="entry name" value="CheY-like_superfamily"/>
</dbReference>
<gene>
    <name evidence="3" type="ORF">MNODULE_03140</name>
</gene>
<reference evidence="3 4" key="1">
    <citation type="journal article" date="2020" name="Nature">
        <title>Bacterial chemolithoautotrophy via manganese oxidation.</title>
        <authorList>
            <person name="Yu H."/>
            <person name="Leadbetter J.R."/>
        </authorList>
    </citation>
    <scope>NUCLEOTIDE SEQUENCE [LARGE SCALE GENOMIC DNA]</scope>
    <source>
        <strain evidence="3 4">Mn-1</strain>
    </source>
</reference>
<proteinExistence type="predicted"/>
<dbReference type="Gene3D" id="3.40.50.2300">
    <property type="match status" value="1"/>
</dbReference>
<feature type="modified residue" description="4-aspartylphosphate" evidence="1">
    <location>
        <position position="69"/>
    </location>
</feature>
<evidence type="ECO:0000256" key="1">
    <source>
        <dbReference type="PROSITE-ProRule" id="PRU00169"/>
    </source>
</evidence>
<dbReference type="InterPro" id="IPR052893">
    <property type="entry name" value="TCS_response_regulator"/>
</dbReference>
<feature type="domain" description="Response regulatory" evidence="2">
    <location>
        <begin position="11"/>
        <end position="136"/>
    </location>
</feature>
<dbReference type="AlphaFoldDB" id="A0A7X6DM60"/>
<dbReference type="InterPro" id="IPR001789">
    <property type="entry name" value="Sig_transdc_resp-reg_receiver"/>
</dbReference>
<evidence type="ECO:0000313" key="3">
    <source>
        <dbReference type="EMBL" id="NKE69740.1"/>
    </source>
</evidence>
<dbReference type="SUPFAM" id="SSF52172">
    <property type="entry name" value="CheY-like"/>
    <property type="match status" value="1"/>
</dbReference>
<accession>A0A7X6DM60</accession>
<evidence type="ECO:0000259" key="2">
    <source>
        <dbReference type="PROSITE" id="PS50110"/>
    </source>
</evidence>
<dbReference type="SMART" id="SM00448">
    <property type="entry name" value="REC"/>
    <property type="match status" value="1"/>
</dbReference>
<dbReference type="Pfam" id="PF00072">
    <property type="entry name" value="Response_reg"/>
    <property type="match status" value="1"/>
</dbReference>
<dbReference type="PANTHER" id="PTHR44520:SF1">
    <property type="entry name" value="TWO-COMPONENT SYSTEM REGULATORY PROTEIN"/>
    <property type="match status" value="1"/>
</dbReference>